<dbReference type="RefSeq" id="WP_146371697.1">
    <property type="nucleotide sequence ID" value="NZ_SJPP01000001.1"/>
</dbReference>
<dbReference type="SUPFAM" id="SSF55961">
    <property type="entry name" value="Bet v1-like"/>
    <property type="match status" value="1"/>
</dbReference>
<comment type="caution">
    <text evidence="3">The sequence shown here is derived from an EMBL/GenBank/DDBJ whole genome shotgun (WGS) entry which is preliminary data.</text>
</comment>
<dbReference type="CDD" id="cd07820">
    <property type="entry name" value="SRPBCC_3"/>
    <property type="match status" value="1"/>
</dbReference>
<evidence type="ECO:0000256" key="1">
    <source>
        <dbReference type="ARBA" id="ARBA00008918"/>
    </source>
</evidence>
<dbReference type="EMBL" id="SJPP01000001">
    <property type="protein sequence ID" value="TWU14395.1"/>
    <property type="molecule type" value="Genomic_DNA"/>
</dbReference>
<gene>
    <name evidence="3" type="ORF">CA54_32410</name>
</gene>
<keyword evidence="4" id="KW-1185">Reference proteome</keyword>
<dbReference type="InterPro" id="IPR023393">
    <property type="entry name" value="START-like_dom_sf"/>
</dbReference>
<sequence length="164" mass="18869">MPVTIIPDLQRGGFILHCEQRLPVPLEEVFEFFSDACALESITPPWLNFHVVTPSPIGITAGTLIDYKLRMHGIPMRWQSEITVWEPPFRFIDSQRKGPYKHWEHEHTFRTDNGGTIVGDTVHYSVPGGAMIHRLLVKRDLERIFSYRQQAISQRFASELIAAD</sequence>
<comment type="similarity">
    <text evidence="1">Belongs to the ribosome association toxin RatA family.</text>
</comment>
<evidence type="ECO:0000259" key="2">
    <source>
        <dbReference type="Pfam" id="PF03364"/>
    </source>
</evidence>
<dbReference type="Gene3D" id="3.30.530.20">
    <property type="match status" value="1"/>
</dbReference>
<dbReference type="Proteomes" id="UP000320735">
    <property type="component" value="Unassembled WGS sequence"/>
</dbReference>
<feature type="domain" description="Coenzyme Q-binding protein COQ10 START" evidence="2">
    <location>
        <begin position="22"/>
        <end position="141"/>
    </location>
</feature>
<evidence type="ECO:0000313" key="3">
    <source>
        <dbReference type="EMBL" id="TWU14395.1"/>
    </source>
</evidence>
<dbReference type="AlphaFoldDB" id="A0A5C6BQU9"/>
<organism evidence="3 4">
    <name type="scientific">Symmachiella macrocystis</name>
    <dbReference type="NCBI Taxonomy" id="2527985"/>
    <lineage>
        <taxon>Bacteria</taxon>
        <taxon>Pseudomonadati</taxon>
        <taxon>Planctomycetota</taxon>
        <taxon>Planctomycetia</taxon>
        <taxon>Planctomycetales</taxon>
        <taxon>Planctomycetaceae</taxon>
        <taxon>Symmachiella</taxon>
    </lineage>
</organism>
<dbReference type="InterPro" id="IPR005031">
    <property type="entry name" value="COQ10_START"/>
</dbReference>
<dbReference type="OrthoDB" id="9793552at2"/>
<accession>A0A5C6BQU9</accession>
<protein>
    <recommendedName>
        <fullName evidence="2">Coenzyme Q-binding protein COQ10 START domain-containing protein</fullName>
    </recommendedName>
</protein>
<name>A0A5C6BQU9_9PLAN</name>
<reference evidence="3 4" key="1">
    <citation type="submission" date="2019-02" db="EMBL/GenBank/DDBJ databases">
        <title>Deep-cultivation of Planctomycetes and their phenomic and genomic characterization uncovers novel biology.</title>
        <authorList>
            <person name="Wiegand S."/>
            <person name="Jogler M."/>
            <person name="Boedeker C."/>
            <person name="Pinto D."/>
            <person name="Vollmers J."/>
            <person name="Rivas-Marin E."/>
            <person name="Kohn T."/>
            <person name="Peeters S.H."/>
            <person name="Heuer A."/>
            <person name="Rast P."/>
            <person name="Oberbeckmann S."/>
            <person name="Bunk B."/>
            <person name="Jeske O."/>
            <person name="Meyerdierks A."/>
            <person name="Storesund J.E."/>
            <person name="Kallscheuer N."/>
            <person name="Luecker S."/>
            <person name="Lage O.M."/>
            <person name="Pohl T."/>
            <person name="Merkel B.J."/>
            <person name="Hornburger P."/>
            <person name="Mueller R.-W."/>
            <person name="Bruemmer F."/>
            <person name="Labrenz M."/>
            <person name="Spormann A.M."/>
            <person name="Op Den Camp H."/>
            <person name="Overmann J."/>
            <person name="Amann R."/>
            <person name="Jetten M.S.M."/>
            <person name="Mascher T."/>
            <person name="Medema M.H."/>
            <person name="Devos D.P."/>
            <person name="Kaster A.-K."/>
            <person name="Ovreas L."/>
            <person name="Rohde M."/>
            <person name="Galperin M.Y."/>
            <person name="Jogler C."/>
        </authorList>
    </citation>
    <scope>NUCLEOTIDE SEQUENCE [LARGE SCALE GENOMIC DNA]</scope>
    <source>
        <strain evidence="3 4">CA54</strain>
    </source>
</reference>
<dbReference type="Pfam" id="PF03364">
    <property type="entry name" value="Polyketide_cyc"/>
    <property type="match status" value="1"/>
</dbReference>
<proteinExistence type="inferred from homology"/>
<evidence type="ECO:0000313" key="4">
    <source>
        <dbReference type="Proteomes" id="UP000320735"/>
    </source>
</evidence>